<feature type="domain" description="Integrase zinc-binding" evidence="2">
    <location>
        <begin position="530"/>
        <end position="578"/>
    </location>
</feature>
<dbReference type="PANTHER" id="PTHR47331:SF6">
    <property type="entry name" value="DOUBLECORTIN DOMAIN-CONTAINING PROTEIN"/>
    <property type="match status" value="1"/>
</dbReference>
<dbReference type="Pfam" id="PF22936">
    <property type="entry name" value="Pol_BBD"/>
    <property type="match status" value="1"/>
</dbReference>
<reference evidence="4 5" key="1">
    <citation type="submission" date="2015-01" db="EMBL/GenBank/DDBJ databases">
        <title>Evolution of Trichinella species and genotypes.</title>
        <authorList>
            <person name="Korhonen P.K."/>
            <person name="Edoardo P."/>
            <person name="Giuseppe L.R."/>
            <person name="Gasser R.B."/>
        </authorList>
    </citation>
    <scope>NUCLEOTIDE SEQUENCE [LARGE SCALE GENOMIC DNA]</scope>
    <source>
        <strain evidence="4">ISS1980</strain>
    </source>
</reference>
<dbReference type="InterPro" id="IPR029526">
    <property type="entry name" value="PGBD"/>
</dbReference>
<gene>
    <name evidence="4" type="primary">PGBD4</name>
    <name evidence="4" type="ORF">T10_10004</name>
</gene>
<dbReference type="Pfam" id="PF17921">
    <property type="entry name" value="Integrase_H2C2"/>
    <property type="match status" value="1"/>
</dbReference>
<protein>
    <submittedName>
        <fullName evidence="4">PiggyBac transposable element-derived protein 4</fullName>
    </submittedName>
</protein>
<dbReference type="EMBL" id="JYDO01000016">
    <property type="protein sequence ID" value="KRZ77808.1"/>
    <property type="molecule type" value="Genomic_DNA"/>
</dbReference>
<evidence type="ECO:0000313" key="5">
    <source>
        <dbReference type="Proteomes" id="UP000054843"/>
    </source>
</evidence>
<dbReference type="InterPro" id="IPR036397">
    <property type="entry name" value="RNaseH_sf"/>
</dbReference>
<keyword evidence="5" id="KW-1185">Reference proteome</keyword>
<dbReference type="InterPro" id="IPR054722">
    <property type="entry name" value="PolX-like_BBD"/>
</dbReference>
<dbReference type="PANTHER" id="PTHR47331">
    <property type="entry name" value="PHD-TYPE DOMAIN-CONTAINING PROTEIN"/>
    <property type="match status" value="1"/>
</dbReference>
<sequence length="687" mass="78331">MCSDKESFRSKKDMKPTLSLANSKSTEIKEIGTTNFEILDSGETRSVKLSNTLYVPDLKSNLLSVGKITESGFKVTFQKDSAKITGQNLETETKKRHSSSESATEEVMYERTDLWISRDHVCSWNKQVPSRNVRTRAHNIYSRRQGPRSVARRAKTPFEIWSLFMTRDIIDGIALNTDIYILAKSGLNADEDEIKALLGLLPLAGVFHSNRLNLCDLHNTDSTDIEIFSSTMSLERLRFLLRCMRFDDHATRSERKLQDKLAPIQMVFDSFVRNCTENYMYYPHVTIDEVLVSFKGRCPFRAYIPSKAAEYGIKIFELSDLETYYVSKMEVYVGKQNEGPHQMDTSSKGFAVQLLEVEEASLWTTGSGGPRATTNGWIMHVTTQGTAKSQISTIRMAQMSWSSEREKLHRKMKMFLDQSVSPLLSMMALDQMIHRKDGQKEGAMEGLRALSDGLTAAGRGHRHQPGETVDPAKADQRFRHERCMAKTLCGLNPFLDEFGILRVGRRLSRVHLEEEAKHPTLISYHGIIIDLLIRREHDRQLHAGAAQTLAALRENFWILRGRSTVKRIICMCRICRMAARLFQQRMGDLPAMRVNVGVDFVELLLIRGESSKHVSNKTYICLFTSMVVRAIHFELVPDLTIDSFLRALRWFVSRRSRLDIIQSDNFRTFHQRTKLGDCPTSSGIGTC</sequence>
<comment type="caution">
    <text evidence="4">The sequence shown here is derived from an EMBL/GenBank/DDBJ whole genome shotgun (WGS) entry which is preliminary data.</text>
</comment>
<accession>A0A0V1N1U8</accession>
<evidence type="ECO:0000259" key="1">
    <source>
        <dbReference type="Pfam" id="PF13843"/>
    </source>
</evidence>
<dbReference type="Gene3D" id="3.30.420.10">
    <property type="entry name" value="Ribonuclease H-like superfamily/Ribonuclease H"/>
    <property type="match status" value="1"/>
</dbReference>
<evidence type="ECO:0000259" key="3">
    <source>
        <dbReference type="Pfam" id="PF22936"/>
    </source>
</evidence>
<dbReference type="Pfam" id="PF13843">
    <property type="entry name" value="DDE_Tnp_1_7"/>
    <property type="match status" value="1"/>
</dbReference>
<dbReference type="Proteomes" id="UP000054843">
    <property type="component" value="Unassembled WGS sequence"/>
</dbReference>
<feature type="domain" description="Retrovirus-related Pol polyprotein from transposon TNT 1-94-like beta-barrel" evidence="3">
    <location>
        <begin position="1"/>
        <end position="73"/>
    </location>
</feature>
<evidence type="ECO:0000313" key="4">
    <source>
        <dbReference type="EMBL" id="KRZ77808.1"/>
    </source>
</evidence>
<organism evidence="4 5">
    <name type="scientific">Trichinella papuae</name>
    <dbReference type="NCBI Taxonomy" id="268474"/>
    <lineage>
        <taxon>Eukaryota</taxon>
        <taxon>Metazoa</taxon>
        <taxon>Ecdysozoa</taxon>
        <taxon>Nematoda</taxon>
        <taxon>Enoplea</taxon>
        <taxon>Dorylaimia</taxon>
        <taxon>Trichinellida</taxon>
        <taxon>Trichinellidae</taxon>
        <taxon>Trichinella</taxon>
    </lineage>
</organism>
<dbReference type="AlphaFoldDB" id="A0A0V1N1U8"/>
<dbReference type="OrthoDB" id="5850742at2759"/>
<name>A0A0V1N1U8_9BILA</name>
<proteinExistence type="predicted"/>
<dbReference type="GO" id="GO:0003676">
    <property type="term" value="F:nucleic acid binding"/>
    <property type="evidence" value="ECO:0007669"/>
    <property type="project" value="InterPro"/>
</dbReference>
<dbReference type="InterPro" id="IPR041588">
    <property type="entry name" value="Integrase_H2C2"/>
</dbReference>
<feature type="domain" description="PiggyBac transposable element-derived protein" evidence="1">
    <location>
        <begin position="156"/>
        <end position="348"/>
    </location>
</feature>
<evidence type="ECO:0000259" key="2">
    <source>
        <dbReference type="Pfam" id="PF17921"/>
    </source>
</evidence>